<dbReference type="AlphaFoldDB" id="A0A812MTG1"/>
<dbReference type="Proteomes" id="UP000649617">
    <property type="component" value="Unassembled WGS sequence"/>
</dbReference>
<protein>
    <submittedName>
        <fullName evidence="2">Uncharacterized protein</fullName>
    </submittedName>
</protein>
<feature type="region of interest" description="Disordered" evidence="1">
    <location>
        <begin position="1"/>
        <end position="22"/>
    </location>
</feature>
<organism evidence="2 3">
    <name type="scientific">Symbiodinium pilosum</name>
    <name type="common">Dinoflagellate</name>
    <dbReference type="NCBI Taxonomy" id="2952"/>
    <lineage>
        <taxon>Eukaryota</taxon>
        <taxon>Sar</taxon>
        <taxon>Alveolata</taxon>
        <taxon>Dinophyceae</taxon>
        <taxon>Suessiales</taxon>
        <taxon>Symbiodiniaceae</taxon>
        <taxon>Symbiodinium</taxon>
    </lineage>
</organism>
<reference evidence="2" key="1">
    <citation type="submission" date="2021-02" db="EMBL/GenBank/DDBJ databases">
        <authorList>
            <person name="Dougan E. K."/>
            <person name="Rhodes N."/>
            <person name="Thang M."/>
            <person name="Chan C."/>
        </authorList>
    </citation>
    <scope>NUCLEOTIDE SEQUENCE</scope>
</reference>
<dbReference type="EMBL" id="CAJNIZ010009247">
    <property type="protein sequence ID" value="CAE7278424.1"/>
    <property type="molecule type" value="Genomic_DNA"/>
</dbReference>
<name>A0A812MTG1_SYMPI</name>
<feature type="region of interest" description="Disordered" evidence="1">
    <location>
        <begin position="106"/>
        <end position="134"/>
    </location>
</feature>
<evidence type="ECO:0000256" key="1">
    <source>
        <dbReference type="SAM" id="MobiDB-lite"/>
    </source>
</evidence>
<proteinExistence type="predicted"/>
<gene>
    <name evidence="2" type="ORF">SPIL2461_LOCUS6236</name>
</gene>
<dbReference type="OrthoDB" id="441352at2759"/>
<evidence type="ECO:0000313" key="3">
    <source>
        <dbReference type="Proteomes" id="UP000649617"/>
    </source>
</evidence>
<keyword evidence="3" id="KW-1185">Reference proteome</keyword>
<feature type="non-terminal residue" evidence="2">
    <location>
        <position position="134"/>
    </location>
</feature>
<accession>A0A812MTG1</accession>
<evidence type="ECO:0000313" key="2">
    <source>
        <dbReference type="EMBL" id="CAE7278424.1"/>
    </source>
</evidence>
<sequence>MGRAERRKGAAHESEDFPDNWAPNIWSQAQVLPGEPGNGPMVYSTDEFLLMQLEQREGEETQCDEKNFETFGDYDYQQGDWNAEHMFRKNERLLVQKRVWRAGVADPGTKVGRNKMGPATEESELSRTLASRLP</sequence>
<comment type="caution">
    <text evidence="2">The sequence shown here is derived from an EMBL/GenBank/DDBJ whole genome shotgun (WGS) entry which is preliminary data.</text>
</comment>